<proteinExistence type="predicted"/>
<protein>
    <submittedName>
        <fullName evidence="1">Uncharacterized protein</fullName>
    </submittedName>
</protein>
<dbReference type="Proteomes" id="UP001066276">
    <property type="component" value="Chromosome 4_1"/>
</dbReference>
<organism evidence="1 2">
    <name type="scientific">Pleurodeles waltl</name>
    <name type="common">Iberian ribbed newt</name>
    <dbReference type="NCBI Taxonomy" id="8319"/>
    <lineage>
        <taxon>Eukaryota</taxon>
        <taxon>Metazoa</taxon>
        <taxon>Chordata</taxon>
        <taxon>Craniata</taxon>
        <taxon>Vertebrata</taxon>
        <taxon>Euteleostomi</taxon>
        <taxon>Amphibia</taxon>
        <taxon>Batrachia</taxon>
        <taxon>Caudata</taxon>
        <taxon>Salamandroidea</taxon>
        <taxon>Salamandridae</taxon>
        <taxon>Pleurodelinae</taxon>
        <taxon>Pleurodeles</taxon>
    </lineage>
</organism>
<feature type="non-terminal residue" evidence="1">
    <location>
        <position position="1"/>
    </location>
</feature>
<accession>A0AAV7SYU6</accession>
<dbReference type="EMBL" id="JANPWB010000007">
    <property type="protein sequence ID" value="KAJ1169295.1"/>
    <property type="molecule type" value="Genomic_DNA"/>
</dbReference>
<evidence type="ECO:0000313" key="1">
    <source>
        <dbReference type="EMBL" id="KAJ1169295.1"/>
    </source>
</evidence>
<sequence length="53" mass="6124">WTRPLHNWRSGSICGPRHIHVLCCVNFPDFGDKTSPMTKNTQDRGRLIMAMLQ</sequence>
<dbReference type="AlphaFoldDB" id="A0AAV7SYU6"/>
<keyword evidence="2" id="KW-1185">Reference proteome</keyword>
<name>A0AAV7SYU6_PLEWA</name>
<evidence type="ECO:0000313" key="2">
    <source>
        <dbReference type="Proteomes" id="UP001066276"/>
    </source>
</evidence>
<gene>
    <name evidence="1" type="ORF">NDU88_001188</name>
</gene>
<reference evidence="1" key="1">
    <citation type="journal article" date="2022" name="bioRxiv">
        <title>Sequencing and chromosome-scale assembly of the giantPleurodeles waltlgenome.</title>
        <authorList>
            <person name="Brown T."/>
            <person name="Elewa A."/>
            <person name="Iarovenko S."/>
            <person name="Subramanian E."/>
            <person name="Araus A.J."/>
            <person name="Petzold A."/>
            <person name="Susuki M."/>
            <person name="Suzuki K.-i.T."/>
            <person name="Hayashi T."/>
            <person name="Toyoda A."/>
            <person name="Oliveira C."/>
            <person name="Osipova E."/>
            <person name="Leigh N.D."/>
            <person name="Simon A."/>
            <person name="Yun M.H."/>
        </authorList>
    </citation>
    <scope>NUCLEOTIDE SEQUENCE</scope>
    <source>
        <strain evidence="1">20211129_DDA</strain>
        <tissue evidence="1">Liver</tissue>
    </source>
</reference>
<comment type="caution">
    <text evidence="1">The sequence shown here is derived from an EMBL/GenBank/DDBJ whole genome shotgun (WGS) entry which is preliminary data.</text>
</comment>
<feature type="non-terminal residue" evidence="1">
    <location>
        <position position="53"/>
    </location>
</feature>